<evidence type="ECO:0008006" key="4">
    <source>
        <dbReference type="Google" id="ProtNLM"/>
    </source>
</evidence>
<comment type="caution">
    <text evidence="2">The sequence shown here is derived from an EMBL/GenBank/DDBJ whole genome shotgun (WGS) entry which is preliminary data.</text>
</comment>
<name>A0AAV2SB89_MEGNR</name>
<dbReference type="EMBL" id="CAXKWB010050749">
    <property type="protein sequence ID" value="CAL4170305.1"/>
    <property type="molecule type" value="Genomic_DNA"/>
</dbReference>
<evidence type="ECO:0000313" key="2">
    <source>
        <dbReference type="EMBL" id="CAL4170305.1"/>
    </source>
</evidence>
<proteinExistence type="predicted"/>
<feature type="region of interest" description="Disordered" evidence="1">
    <location>
        <begin position="1"/>
        <end position="27"/>
    </location>
</feature>
<evidence type="ECO:0000313" key="3">
    <source>
        <dbReference type="Proteomes" id="UP001497623"/>
    </source>
</evidence>
<reference evidence="2 3" key="1">
    <citation type="submission" date="2024-05" db="EMBL/GenBank/DDBJ databases">
        <authorList>
            <person name="Wallberg A."/>
        </authorList>
    </citation>
    <scope>NUCLEOTIDE SEQUENCE [LARGE SCALE GENOMIC DNA]</scope>
</reference>
<dbReference type="AlphaFoldDB" id="A0AAV2SB89"/>
<dbReference type="Proteomes" id="UP001497623">
    <property type="component" value="Unassembled WGS sequence"/>
</dbReference>
<accession>A0AAV2SB89</accession>
<protein>
    <recommendedName>
        <fullName evidence="4">SEA domain-containing protein</fullName>
    </recommendedName>
</protein>
<feature type="region of interest" description="Disordered" evidence="1">
    <location>
        <begin position="44"/>
        <end position="63"/>
    </location>
</feature>
<organism evidence="2 3">
    <name type="scientific">Meganyctiphanes norvegica</name>
    <name type="common">Northern krill</name>
    <name type="synonym">Thysanopoda norvegica</name>
    <dbReference type="NCBI Taxonomy" id="48144"/>
    <lineage>
        <taxon>Eukaryota</taxon>
        <taxon>Metazoa</taxon>
        <taxon>Ecdysozoa</taxon>
        <taxon>Arthropoda</taxon>
        <taxon>Crustacea</taxon>
        <taxon>Multicrustacea</taxon>
        <taxon>Malacostraca</taxon>
        <taxon>Eumalacostraca</taxon>
        <taxon>Eucarida</taxon>
        <taxon>Euphausiacea</taxon>
        <taxon>Euphausiidae</taxon>
        <taxon>Meganyctiphanes</taxon>
    </lineage>
</organism>
<evidence type="ECO:0000256" key="1">
    <source>
        <dbReference type="SAM" id="MobiDB-lite"/>
    </source>
</evidence>
<gene>
    <name evidence="2" type="ORF">MNOR_LOCUS33974</name>
</gene>
<sequence>MTTNKETTNDIASVSTRDSSKTTTESVNDLTTASTTVATTAFSTTSATTSPTTTALGTSTTEASNPAPIINGICAAYTELQKWGQENNPTGPGNTKFEVAVTFQNVIELNSFSMILTFSKAITGLQSQLQKDTTAGTVITLTFDQNFKNNNENEPFPMTKWFRNIIYTYTGDCRLEKIDC</sequence>
<keyword evidence="3" id="KW-1185">Reference proteome</keyword>